<dbReference type="InterPro" id="IPR001851">
    <property type="entry name" value="ABC_transp_permease"/>
</dbReference>
<feature type="transmembrane region" description="Helical" evidence="6">
    <location>
        <begin position="183"/>
        <end position="206"/>
    </location>
</feature>
<dbReference type="EMBL" id="DTHB01000060">
    <property type="protein sequence ID" value="HGB15739.1"/>
    <property type="molecule type" value="Genomic_DNA"/>
</dbReference>
<dbReference type="GO" id="GO:0005886">
    <property type="term" value="C:plasma membrane"/>
    <property type="evidence" value="ECO:0007669"/>
    <property type="project" value="UniProtKB-SubCell"/>
</dbReference>
<feature type="transmembrane region" description="Helical" evidence="6">
    <location>
        <begin position="218"/>
        <end position="245"/>
    </location>
</feature>
<organism evidence="7">
    <name type="scientific">Desulfobacca acetoxidans</name>
    <dbReference type="NCBI Taxonomy" id="60893"/>
    <lineage>
        <taxon>Bacteria</taxon>
        <taxon>Pseudomonadati</taxon>
        <taxon>Thermodesulfobacteriota</taxon>
        <taxon>Desulfobaccia</taxon>
        <taxon>Desulfobaccales</taxon>
        <taxon>Desulfobaccaceae</taxon>
        <taxon>Desulfobacca</taxon>
    </lineage>
</organism>
<keyword evidence="5 6" id="KW-0472">Membrane</keyword>
<feature type="transmembrane region" description="Helical" evidence="6">
    <location>
        <begin position="88"/>
        <end position="106"/>
    </location>
</feature>
<evidence type="ECO:0000256" key="5">
    <source>
        <dbReference type="ARBA" id="ARBA00023136"/>
    </source>
</evidence>
<dbReference type="Pfam" id="PF02653">
    <property type="entry name" value="BPD_transp_2"/>
    <property type="match status" value="1"/>
</dbReference>
<comment type="caution">
    <text evidence="7">The sequence shown here is derived from an EMBL/GenBank/DDBJ whole genome shotgun (WGS) entry which is preliminary data.</text>
</comment>
<dbReference type="PANTHER" id="PTHR30482">
    <property type="entry name" value="HIGH-AFFINITY BRANCHED-CHAIN AMINO ACID TRANSPORT SYSTEM PERMEASE"/>
    <property type="match status" value="1"/>
</dbReference>
<keyword evidence="4 6" id="KW-1133">Transmembrane helix</keyword>
<name>A0A7C3SKX2_9BACT</name>
<keyword evidence="2" id="KW-1003">Cell membrane</keyword>
<evidence type="ECO:0000256" key="4">
    <source>
        <dbReference type="ARBA" id="ARBA00022989"/>
    </source>
</evidence>
<gene>
    <name evidence="7" type="ORF">ENV62_10955</name>
</gene>
<evidence type="ECO:0000256" key="2">
    <source>
        <dbReference type="ARBA" id="ARBA00022475"/>
    </source>
</evidence>
<reference evidence="7" key="1">
    <citation type="journal article" date="2020" name="mSystems">
        <title>Genome- and Community-Level Interaction Insights into Carbon Utilization and Element Cycling Functions of Hydrothermarchaeota in Hydrothermal Sediment.</title>
        <authorList>
            <person name="Zhou Z."/>
            <person name="Liu Y."/>
            <person name="Xu W."/>
            <person name="Pan J."/>
            <person name="Luo Z.H."/>
            <person name="Li M."/>
        </authorList>
    </citation>
    <scope>NUCLEOTIDE SEQUENCE [LARGE SCALE GENOMIC DNA]</scope>
    <source>
        <strain evidence="7">SpSt-776</strain>
    </source>
</reference>
<dbReference type="InterPro" id="IPR043428">
    <property type="entry name" value="LivM-like"/>
</dbReference>
<accession>A0A7C3SKX2</accession>
<evidence type="ECO:0000256" key="6">
    <source>
        <dbReference type="SAM" id="Phobius"/>
    </source>
</evidence>
<dbReference type="PANTHER" id="PTHR30482:SF10">
    <property type="entry name" value="HIGH-AFFINITY BRANCHED-CHAIN AMINO ACID TRANSPORT PROTEIN BRAE"/>
    <property type="match status" value="1"/>
</dbReference>
<evidence type="ECO:0000313" key="7">
    <source>
        <dbReference type="EMBL" id="HGB15739.1"/>
    </source>
</evidence>
<dbReference type="CDD" id="cd06581">
    <property type="entry name" value="TM_PBP1_LivM_like"/>
    <property type="match status" value="1"/>
</dbReference>
<feature type="transmembrane region" description="Helical" evidence="6">
    <location>
        <begin position="133"/>
        <end position="153"/>
    </location>
</feature>
<protein>
    <submittedName>
        <fullName evidence="7">Branched-chain amino acid ABC transporter permease</fullName>
    </submittedName>
</protein>
<keyword evidence="3 6" id="KW-0812">Transmembrane</keyword>
<dbReference type="GO" id="GO:0015658">
    <property type="term" value="F:branched-chain amino acid transmembrane transporter activity"/>
    <property type="evidence" value="ECO:0007669"/>
    <property type="project" value="InterPro"/>
</dbReference>
<evidence type="ECO:0000256" key="3">
    <source>
        <dbReference type="ARBA" id="ARBA00022692"/>
    </source>
</evidence>
<feature type="transmembrane region" description="Helical" evidence="6">
    <location>
        <begin position="6"/>
        <end position="26"/>
    </location>
</feature>
<feature type="transmembrane region" description="Helical" evidence="6">
    <location>
        <begin position="62"/>
        <end position="81"/>
    </location>
</feature>
<comment type="subcellular location">
    <subcellularLocation>
        <location evidence="1">Cell membrane</location>
        <topology evidence="1">Multi-pass membrane protein</topology>
    </subcellularLocation>
</comment>
<dbReference type="AlphaFoldDB" id="A0A7C3SKX2"/>
<proteinExistence type="predicted"/>
<feature type="transmembrane region" description="Helical" evidence="6">
    <location>
        <begin position="38"/>
        <end position="56"/>
    </location>
</feature>
<sequence length="290" mass="30761">MTAYFLHLAILAGIYIILTLSLNLIIGYAGQVSLGHAAFYGIGAYGSTLAVLYGGLPFPLALGLAVLLAAVCGLALGLPTLRLKEDYLAIVTLGFGVIVDLVLLNLEITGGPDGIMGIPAPEFFGMSFRAKPLYLILVAVMVLITLGLTYRLVNSYHGRALRAIRDHEVTAQVMGINTPAYKIAVFTLAAGLAGLAGSLYAHYITFINPETFGLHTSILILSMVILGGMGSITGSVAGAVILTVIPELFRQFHDYQDLAYGALLIALLIWRPQGLLGGGKLSLKFVLRKE</sequence>
<evidence type="ECO:0000256" key="1">
    <source>
        <dbReference type="ARBA" id="ARBA00004651"/>
    </source>
</evidence>